<dbReference type="EMBL" id="QGSY01000087">
    <property type="protein sequence ID" value="RQX13571.1"/>
    <property type="molecule type" value="Genomic_DNA"/>
</dbReference>
<evidence type="ECO:0000256" key="2">
    <source>
        <dbReference type="ARBA" id="ARBA00023002"/>
    </source>
</evidence>
<dbReference type="Proteomes" id="UP000266889">
    <property type="component" value="Unassembled WGS sequence"/>
</dbReference>
<dbReference type="AlphaFoldDB" id="A0A3N9XKH4"/>
<dbReference type="GO" id="GO:0042602">
    <property type="term" value="F:riboflavin reductase (NADPH) activity"/>
    <property type="evidence" value="ECO:0007669"/>
    <property type="project" value="TreeGrafter"/>
</dbReference>
<sequence length="386" mass="40840">MVGPPQCCSSVRLQSSVGRSIPPSETPCPGRVTDFRRRGARTDRRLTRATTPRYVSGNDVSSCETETLPVSVDSITFRSALAQWPSGVGVVTTVIDGQRHGMTASSFSSVSLNPPLVSVCLGVHLPSHALVERAGVFAISFLGKGQAGIGQRFAGMRPEVTDRFAGLDWAHAETGCPVLANATAWLDCRVVHAYPGGDHTIFVGEVLAASTPRVGAPLLFHSSAWSQLADPLPEKIDIAIGGRLSRLRANTLVTAGFTVRATPGPMIADAFRPGGEDATLAELDQLLRAGHTAVTLVEKADASPVQVRAVLADATVRARRASLRVRLRPQRGLGLVNAMVAMKSGVTGFDTTLSGRASALRTRDLVFLARQLGVSCPRLPATKPEE</sequence>
<evidence type="ECO:0000256" key="1">
    <source>
        <dbReference type="ARBA" id="ARBA00008898"/>
    </source>
</evidence>
<dbReference type="Pfam" id="PF01613">
    <property type="entry name" value="Flavin_Reduct"/>
    <property type="match status" value="1"/>
</dbReference>
<evidence type="ECO:0000313" key="5">
    <source>
        <dbReference type="Proteomes" id="UP000266889"/>
    </source>
</evidence>
<organism evidence="4 5">
    <name type="scientific">Micromonospora arida</name>
    <dbReference type="NCBI Taxonomy" id="2203715"/>
    <lineage>
        <taxon>Bacteria</taxon>
        <taxon>Bacillati</taxon>
        <taxon>Actinomycetota</taxon>
        <taxon>Actinomycetes</taxon>
        <taxon>Micromonosporales</taxon>
        <taxon>Micromonosporaceae</taxon>
        <taxon>Micromonospora</taxon>
    </lineage>
</organism>
<proteinExistence type="inferred from homology"/>
<dbReference type="InterPro" id="IPR050268">
    <property type="entry name" value="NADH-dep_flavin_reductase"/>
</dbReference>
<keyword evidence="5" id="KW-1185">Reference proteome</keyword>
<dbReference type="GO" id="GO:0010181">
    <property type="term" value="F:FMN binding"/>
    <property type="evidence" value="ECO:0007669"/>
    <property type="project" value="InterPro"/>
</dbReference>
<dbReference type="SMART" id="SM00903">
    <property type="entry name" value="Flavin_Reduct"/>
    <property type="match status" value="1"/>
</dbReference>
<feature type="domain" description="Flavin reductase like" evidence="3">
    <location>
        <begin position="81"/>
        <end position="227"/>
    </location>
</feature>
<dbReference type="PANTHER" id="PTHR30466">
    <property type="entry name" value="FLAVIN REDUCTASE"/>
    <property type="match status" value="1"/>
</dbReference>
<evidence type="ECO:0000313" key="4">
    <source>
        <dbReference type="EMBL" id="RQX13571.1"/>
    </source>
</evidence>
<dbReference type="Gene3D" id="2.30.110.10">
    <property type="entry name" value="Electron Transport, Fmn-binding Protein, Chain A"/>
    <property type="match status" value="1"/>
</dbReference>
<dbReference type="PANTHER" id="PTHR30466:SF11">
    <property type="entry name" value="FLAVIN-DEPENDENT MONOOXYGENASE, REDUCTASE SUBUNIT HSAB"/>
    <property type="match status" value="1"/>
</dbReference>
<dbReference type="SUPFAM" id="SSF50475">
    <property type="entry name" value="FMN-binding split barrel"/>
    <property type="match status" value="1"/>
</dbReference>
<name>A0A3N9XKH4_9ACTN</name>
<dbReference type="InterPro" id="IPR013785">
    <property type="entry name" value="Aldolase_TIM"/>
</dbReference>
<comment type="similarity">
    <text evidence="1">Belongs to the non-flavoprotein flavin reductase family.</text>
</comment>
<gene>
    <name evidence="4" type="ORF">DLJ58_03340</name>
</gene>
<comment type="caution">
    <text evidence="4">The sequence shown here is derived from an EMBL/GenBank/DDBJ whole genome shotgun (WGS) entry which is preliminary data.</text>
</comment>
<dbReference type="InterPro" id="IPR012349">
    <property type="entry name" value="Split_barrel_FMN-bd"/>
</dbReference>
<reference evidence="4 5" key="1">
    <citation type="submission" date="2018-05" db="EMBL/GenBank/DDBJ databases">
        <title>Micromonospora from Atacama Desert.</title>
        <authorList>
            <person name="Carro L."/>
            <person name="Goodfellow M."/>
            <person name="Klenk H.-P."/>
        </authorList>
    </citation>
    <scope>NUCLEOTIDE SEQUENCE [LARGE SCALE GENOMIC DNA]</scope>
    <source>
        <strain evidence="4 5">LB32</strain>
    </source>
</reference>
<evidence type="ECO:0000259" key="3">
    <source>
        <dbReference type="SMART" id="SM00903"/>
    </source>
</evidence>
<accession>A0A3N9XKH4</accession>
<protein>
    <recommendedName>
        <fullName evidence="3">Flavin reductase like domain-containing protein</fullName>
    </recommendedName>
</protein>
<keyword evidence="2" id="KW-0560">Oxidoreductase</keyword>
<dbReference type="InterPro" id="IPR002563">
    <property type="entry name" value="Flavin_Rdtase-like_dom"/>
</dbReference>
<dbReference type="Gene3D" id="3.20.20.70">
    <property type="entry name" value="Aldolase class I"/>
    <property type="match status" value="1"/>
</dbReference>